<name>A0A0E9WN77_ANGAN</name>
<dbReference type="EMBL" id="GBXM01016770">
    <property type="protein sequence ID" value="JAH91807.1"/>
    <property type="molecule type" value="Transcribed_RNA"/>
</dbReference>
<proteinExistence type="predicted"/>
<evidence type="ECO:0000313" key="1">
    <source>
        <dbReference type="EMBL" id="JAH91807.1"/>
    </source>
</evidence>
<protein>
    <submittedName>
        <fullName evidence="1">Uncharacterized protein</fullName>
    </submittedName>
</protein>
<organism evidence="1">
    <name type="scientific">Anguilla anguilla</name>
    <name type="common">European freshwater eel</name>
    <name type="synonym">Muraena anguilla</name>
    <dbReference type="NCBI Taxonomy" id="7936"/>
    <lineage>
        <taxon>Eukaryota</taxon>
        <taxon>Metazoa</taxon>
        <taxon>Chordata</taxon>
        <taxon>Craniata</taxon>
        <taxon>Vertebrata</taxon>
        <taxon>Euteleostomi</taxon>
        <taxon>Actinopterygii</taxon>
        <taxon>Neopterygii</taxon>
        <taxon>Teleostei</taxon>
        <taxon>Anguilliformes</taxon>
        <taxon>Anguillidae</taxon>
        <taxon>Anguilla</taxon>
    </lineage>
</organism>
<reference evidence="1" key="2">
    <citation type="journal article" date="2015" name="Fish Shellfish Immunol.">
        <title>Early steps in the European eel (Anguilla anguilla)-Vibrio vulnificus interaction in the gills: Role of the RtxA13 toxin.</title>
        <authorList>
            <person name="Callol A."/>
            <person name="Pajuelo D."/>
            <person name="Ebbesson L."/>
            <person name="Teles M."/>
            <person name="MacKenzie S."/>
            <person name="Amaro C."/>
        </authorList>
    </citation>
    <scope>NUCLEOTIDE SEQUENCE</scope>
</reference>
<accession>A0A0E9WN77</accession>
<dbReference type="AlphaFoldDB" id="A0A0E9WN77"/>
<reference evidence="1" key="1">
    <citation type="submission" date="2014-11" db="EMBL/GenBank/DDBJ databases">
        <authorList>
            <person name="Amaro Gonzalez C."/>
        </authorList>
    </citation>
    <scope>NUCLEOTIDE SEQUENCE</scope>
</reference>
<sequence>MQIYHLNVLADFSVWAKEVCGFDKSDHCTFIAEMQMCRG</sequence>